<accession>A0A0P1IDZ1</accession>
<evidence type="ECO:0000256" key="2">
    <source>
        <dbReference type="ARBA" id="ARBA00023315"/>
    </source>
</evidence>
<dbReference type="OrthoDB" id="7301318at2"/>
<dbReference type="Proteomes" id="UP000051260">
    <property type="component" value="Unassembled WGS sequence"/>
</dbReference>
<evidence type="ECO:0000256" key="1">
    <source>
        <dbReference type="ARBA" id="ARBA00022679"/>
    </source>
</evidence>
<dbReference type="InterPro" id="IPR050832">
    <property type="entry name" value="Bact_Acetyltransf"/>
</dbReference>
<dbReference type="Pfam" id="PF00583">
    <property type="entry name" value="Acetyltransf_1"/>
    <property type="match status" value="1"/>
</dbReference>
<keyword evidence="5" id="KW-1185">Reference proteome</keyword>
<dbReference type="GO" id="GO:0016747">
    <property type="term" value="F:acyltransferase activity, transferring groups other than amino-acyl groups"/>
    <property type="evidence" value="ECO:0007669"/>
    <property type="project" value="InterPro"/>
</dbReference>
<dbReference type="PROSITE" id="PS51186">
    <property type="entry name" value="GNAT"/>
    <property type="match status" value="1"/>
</dbReference>
<reference evidence="5" key="1">
    <citation type="submission" date="2015-09" db="EMBL/GenBank/DDBJ databases">
        <authorList>
            <person name="Rodrigo-Torres L."/>
            <person name="Arahal D.R."/>
        </authorList>
    </citation>
    <scope>NUCLEOTIDE SEQUENCE [LARGE SCALE GENOMIC DNA]</scope>
    <source>
        <strain evidence="5">CECT 5091</strain>
    </source>
</reference>
<dbReference type="SUPFAM" id="SSF55729">
    <property type="entry name" value="Acyl-CoA N-acyltransferases (Nat)"/>
    <property type="match status" value="1"/>
</dbReference>
<dbReference type="CDD" id="cd04301">
    <property type="entry name" value="NAT_SF"/>
    <property type="match status" value="1"/>
</dbReference>
<sequence length="242" mass="26090">MSVNWPDIVDGTWPAARYERLGPFQLRQGQGGGSRVSAANALGPVTEADIDAAEAAMQAMGQKRLFCLRPGDEALDAQLAARGYAVLDPVNIYACPAGHLTDKPIPRVMVFSTPEPLAIMREIWTQGGIGPERVAVMERVSGPKTGLLLRHDDQPAGTVFIAIQDGVAMVHALEVLPDHRRHGLGVWAMRAAAFWTQENGADTLSVICTKANTAANGLYHALGMEIVGEYHYRQLVQGESPK</sequence>
<dbReference type="PANTHER" id="PTHR43877:SF1">
    <property type="entry name" value="ACETYLTRANSFERASE"/>
    <property type="match status" value="1"/>
</dbReference>
<evidence type="ECO:0000313" key="4">
    <source>
        <dbReference type="EMBL" id="CUK07496.1"/>
    </source>
</evidence>
<organism evidence="4 5">
    <name type="scientific">Ruegeria denitrificans</name>
    <dbReference type="NCBI Taxonomy" id="1715692"/>
    <lineage>
        <taxon>Bacteria</taxon>
        <taxon>Pseudomonadati</taxon>
        <taxon>Pseudomonadota</taxon>
        <taxon>Alphaproteobacteria</taxon>
        <taxon>Rhodobacterales</taxon>
        <taxon>Roseobacteraceae</taxon>
        <taxon>Ruegeria</taxon>
    </lineage>
</organism>
<feature type="domain" description="N-acetyltransferase" evidence="3">
    <location>
        <begin position="103"/>
        <end position="242"/>
    </location>
</feature>
<keyword evidence="1 4" id="KW-0808">Transferase</keyword>
<dbReference type="InterPro" id="IPR000182">
    <property type="entry name" value="GNAT_dom"/>
</dbReference>
<dbReference type="EMBL" id="CYUD01000009">
    <property type="protein sequence ID" value="CUK07496.1"/>
    <property type="molecule type" value="Genomic_DNA"/>
</dbReference>
<dbReference type="RefSeq" id="WP_058282638.1">
    <property type="nucleotide sequence ID" value="NZ_CYUD01000009.1"/>
</dbReference>
<dbReference type="PANTHER" id="PTHR43877">
    <property type="entry name" value="AMINOALKYLPHOSPHONATE N-ACETYLTRANSFERASE-RELATED-RELATED"/>
    <property type="match status" value="1"/>
</dbReference>
<dbReference type="AlphaFoldDB" id="A0A0P1IDZ1"/>
<name>A0A0P1IDZ1_9RHOB</name>
<dbReference type="STRING" id="1715692.RUE5091_02954"/>
<dbReference type="InterPro" id="IPR016181">
    <property type="entry name" value="Acyl_CoA_acyltransferase"/>
</dbReference>
<dbReference type="Gene3D" id="3.40.630.30">
    <property type="match status" value="1"/>
</dbReference>
<evidence type="ECO:0000259" key="3">
    <source>
        <dbReference type="PROSITE" id="PS51186"/>
    </source>
</evidence>
<keyword evidence="2" id="KW-0012">Acyltransferase</keyword>
<gene>
    <name evidence="4" type="ORF">RUE5091_02954</name>
</gene>
<proteinExistence type="predicted"/>
<evidence type="ECO:0000313" key="5">
    <source>
        <dbReference type="Proteomes" id="UP000051260"/>
    </source>
</evidence>
<protein>
    <submittedName>
        <fullName evidence="4">TDP-fucosamine acetyltransferase</fullName>
    </submittedName>
</protein>